<keyword evidence="1" id="KW-0812">Transmembrane</keyword>
<keyword evidence="1" id="KW-1133">Transmembrane helix</keyword>
<gene>
    <name evidence="2" type="ORF">OTK00_000175</name>
</gene>
<organism evidence="2 3">
    <name type="scientific">Caldicellulosiruptor morganii</name>
    <dbReference type="NCBI Taxonomy" id="1387555"/>
    <lineage>
        <taxon>Bacteria</taxon>
        <taxon>Bacillati</taxon>
        <taxon>Bacillota</taxon>
        <taxon>Bacillota incertae sedis</taxon>
        <taxon>Caldicellulosiruptorales</taxon>
        <taxon>Caldicellulosiruptoraceae</taxon>
        <taxon>Caldicellulosiruptor</taxon>
    </lineage>
</organism>
<dbReference type="EMBL" id="CP113865">
    <property type="protein sequence ID" value="WAM34027.1"/>
    <property type="molecule type" value="Genomic_DNA"/>
</dbReference>
<evidence type="ECO:0000313" key="2">
    <source>
        <dbReference type="EMBL" id="WAM34027.1"/>
    </source>
</evidence>
<feature type="transmembrane region" description="Helical" evidence="1">
    <location>
        <begin position="12"/>
        <end position="29"/>
    </location>
</feature>
<evidence type="ECO:0000256" key="1">
    <source>
        <dbReference type="SAM" id="Phobius"/>
    </source>
</evidence>
<reference evidence="2" key="1">
    <citation type="submission" date="2022-12" db="EMBL/GenBank/DDBJ databases">
        <authorList>
            <person name="Bing R.G."/>
            <person name="Willard D.J."/>
            <person name="Manesh M.J.H."/>
            <person name="Laemthong T."/>
            <person name="Crosby J.R."/>
            <person name="Kelly R.M."/>
        </authorList>
    </citation>
    <scope>NUCLEOTIDE SEQUENCE</scope>
    <source>
        <strain evidence="2">DSM 8990</strain>
    </source>
</reference>
<dbReference type="Proteomes" id="UP001164909">
    <property type="component" value="Chromosome"/>
</dbReference>
<protein>
    <recommendedName>
        <fullName evidence="4">Regulatory protein YycH domain-containing protein</fullName>
    </recommendedName>
</protein>
<keyword evidence="3" id="KW-1185">Reference proteome</keyword>
<name>A0ABY7BNX0_9FIRM</name>
<keyword evidence="1" id="KW-0472">Membrane</keyword>
<evidence type="ECO:0008006" key="4">
    <source>
        <dbReference type="Google" id="ProtNLM"/>
    </source>
</evidence>
<sequence>MKKIKIYTKRLWISIAVLTFGILFIILLVKCLTAKNVPPQQDNISFVKELFGLKAAHLVESDIRLEKLPDETFMYKYLFEDEKSKYEIYMKENRSVVYFKKYVPSDAVNSFSFNDVKSKAFRLLYRLAPYTKGNVDLFVTQTKDRYICNFYRVEGDKKVLSNEAVVVFNRDNGELLEYSINWFSNINFQSGSRKGNEEDRILKSIKVVPAISSDSFLKYTTLNNILSLKDLYFDYAEGKVFPDINLSPNRLNIKEFNSYVEYVKKKASVEYVKLKFGKILNILSSDQRRLAFSASEFRVEPSGGYSYKKDGLYGSVEISADRFGNVLKMKANLKPSDNIKKIETKVLNDRAEQLVQTLLGKFVTAKMYTFDSQKEHTISYRFYIGGALVMAGKLNITFDRLSGGITSVDFDLGIRPEFLEKVKDVKDTDEYLKLVKSSGFEEVYVLTKDYGKVYLFEKSVDAHLALKPKFDLTYLMNAAK</sequence>
<proteinExistence type="predicted"/>
<dbReference type="RefSeq" id="WP_045168472.1">
    <property type="nucleotide sequence ID" value="NZ_CP113865.1"/>
</dbReference>
<evidence type="ECO:0000313" key="3">
    <source>
        <dbReference type="Proteomes" id="UP001164909"/>
    </source>
</evidence>
<accession>A0ABY7BNX0</accession>